<feature type="domain" description="Enoyl reductase (ER)" evidence="3">
    <location>
        <begin position="10"/>
        <end position="311"/>
    </location>
</feature>
<evidence type="ECO:0000313" key="5">
    <source>
        <dbReference type="Proteomes" id="UP001144096"/>
    </source>
</evidence>
<sequence length="315" mass="31584">MEAIMATRFGGPEVLEAVDLPVPEPAAGQLRVTVAFAGVGWLDTLIRRGAGPAGFEVTPPYVPGGAVAGTVDAVGPGVPGDWLGARVLTRAAAGGYAGVVVADAGFAFRVPDGLGLPEALAVLDDGSTALALLERTPVGPGDDVLVVPGVGGLGSLLVQLAGAAGAAVVAGVRGPEKVELARKLGVRAVDYGEPDWAGRVPGADAVFDGVGGPLGASALALVRDGGRFSGYGMSSGTPTALTEADRARVRVADMTQLPEFWPETPRRVRQAVAEAAAGRLVPVLGGIYPLAEAAAAHADIEGRRMTGKLLLRVAG</sequence>
<keyword evidence="1" id="KW-0521">NADP</keyword>
<dbReference type="InterPro" id="IPR020843">
    <property type="entry name" value="ER"/>
</dbReference>
<protein>
    <submittedName>
        <fullName evidence="4">Zinc-binding dehydrogenase</fullName>
    </submittedName>
</protein>
<accession>A0A9X2NBD4</accession>
<dbReference type="RefSeq" id="WP_257920600.1">
    <property type="nucleotide sequence ID" value="NZ_JAMXQV010000006.1"/>
</dbReference>
<dbReference type="SMART" id="SM00829">
    <property type="entry name" value="PKS_ER"/>
    <property type="match status" value="1"/>
</dbReference>
<reference evidence="4" key="1">
    <citation type="submission" date="2022-06" db="EMBL/GenBank/DDBJ databases">
        <title>Amycolatopsis iheyaensis sp. nov., a new species of the genus Amycolatopsis isolated from soil in Iheya island, Japan.</title>
        <authorList>
            <person name="Ngamcharungchit C."/>
            <person name="Kanto H."/>
            <person name="Take A."/>
            <person name="Intra B."/>
            <person name="Matsumoto A."/>
            <person name="Panbangred W."/>
            <person name="Inahashi Y."/>
        </authorList>
    </citation>
    <scope>NUCLEOTIDE SEQUENCE</scope>
    <source>
        <strain evidence="4">OK19-0408</strain>
    </source>
</reference>
<evidence type="ECO:0000256" key="1">
    <source>
        <dbReference type="ARBA" id="ARBA00022857"/>
    </source>
</evidence>
<keyword evidence="5" id="KW-1185">Reference proteome</keyword>
<dbReference type="InterPro" id="IPR011032">
    <property type="entry name" value="GroES-like_sf"/>
</dbReference>
<organism evidence="4 5">
    <name type="scientific">Amycolatopsis iheyensis</name>
    <dbReference type="NCBI Taxonomy" id="2945988"/>
    <lineage>
        <taxon>Bacteria</taxon>
        <taxon>Bacillati</taxon>
        <taxon>Actinomycetota</taxon>
        <taxon>Actinomycetes</taxon>
        <taxon>Pseudonocardiales</taxon>
        <taxon>Pseudonocardiaceae</taxon>
        <taxon>Amycolatopsis</taxon>
    </lineage>
</organism>
<comment type="caution">
    <text evidence="4">The sequence shown here is derived from an EMBL/GenBank/DDBJ whole genome shotgun (WGS) entry which is preliminary data.</text>
</comment>
<dbReference type="EMBL" id="JAMXQV010000006">
    <property type="protein sequence ID" value="MCR6483977.1"/>
    <property type="molecule type" value="Genomic_DNA"/>
</dbReference>
<dbReference type="Pfam" id="PF08240">
    <property type="entry name" value="ADH_N"/>
    <property type="match status" value="1"/>
</dbReference>
<evidence type="ECO:0000313" key="4">
    <source>
        <dbReference type="EMBL" id="MCR6483977.1"/>
    </source>
</evidence>
<dbReference type="Pfam" id="PF13602">
    <property type="entry name" value="ADH_zinc_N_2"/>
    <property type="match status" value="1"/>
</dbReference>
<dbReference type="Gene3D" id="3.90.180.10">
    <property type="entry name" value="Medium-chain alcohol dehydrogenases, catalytic domain"/>
    <property type="match status" value="1"/>
</dbReference>
<evidence type="ECO:0000259" key="3">
    <source>
        <dbReference type="SMART" id="SM00829"/>
    </source>
</evidence>
<dbReference type="GO" id="GO:0070402">
    <property type="term" value="F:NADPH binding"/>
    <property type="evidence" value="ECO:0007669"/>
    <property type="project" value="TreeGrafter"/>
</dbReference>
<dbReference type="Proteomes" id="UP001144096">
    <property type="component" value="Unassembled WGS sequence"/>
</dbReference>
<dbReference type="GO" id="GO:0016651">
    <property type="term" value="F:oxidoreductase activity, acting on NAD(P)H"/>
    <property type="evidence" value="ECO:0007669"/>
    <property type="project" value="TreeGrafter"/>
</dbReference>
<keyword evidence="2" id="KW-0560">Oxidoreductase</keyword>
<gene>
    <name evidence="4" type="ORF">M8542_14220</name>
</gene>
<dbReference type="PANTHER" id="PTHR48106">
    <property type="entry name" value="QUINONE OXIDOREDUCTASE PIG3-RELATED"/>
    <property type="match status" value="1"/>
</dbReference>
<dbReference type="InterPro" id="IPR036291">
    <property type="entry name" value="NAD(P)-bd_dom_sf"/>
</dbReference>
<proteinExistence type="predicted"/>
<dbReference type="Gene3D" id="3.40.50.720">
    <property type="entry name" value="NAD(P)-binding Rossmann-like Domain"/>
    <property type="match status" value="1"/>
</dbReference>
<dbReference type="AlphaFoldDB" id="A0A9X2NBD4"/>
<dbReference type="InterPro" id="IPR013154">
    <property type="entry name" value="ADH-like_N"/>
</dbReference>
<name>A0A9X2NBD4_9PSEU</name>
<evidence type="ECO:0000256" key="2">
    <source>
        <dbReference type="ARBA" id="ARBA00023002"/>
    </source>
</evidence>
<dbReference type="SUPFAM" id="SSF51735">
    <property type="entry name" value="NAD(P)-binding Rossmann-fold domains"/>
    <property type="match status" value="1"/>
</dbReference>
<dbReference type="SUPFAM" id="SSF50129">
    <property type="entry name" value="GroES-like"/>
    <property type="match status" value="1"/>
</dbReference>